<accession>B3EE89</accession>
<dbReference type="RefSeq" id="WP_012465104.1">
    <property type="nucleotide sequence ID" value="NC_010803.1"/>
</dbReference>
<sequence length="1793" mass="204199">MPQSPELAGGEGFTFEGYVAAYYLTAMLAEAFAPGIDDRIVVRVSVQQRDFGEPLDDVIVDFEDVAKNPARLSLQVKRSLTISSAITNTDFRDIIRDSWSTLLKHDFRVNIDRYGAAVGTISSAKKRALSTLCDWARESLTSEHFEARFAPDGIAGKEIDAVKGDVLAILETAKGGDCSSEEQHRFLAHFVLVQFDFISEGATAPPDAINRIQDCLSSVDNAKAPLVWSRMVQLARASAGKSGQFDRVRLVRFISTLAHFAGSVTFIPLLDKLAELAKSQVNLISDDVGGTRIDRISLFEELDAKLKTARIVQVRGLPGSGKSVMVKRAIQQALEHGPVFFLKAEQLTGTSWIGYAVSHGLSDASLEQLLVEVGAVGTPILFIDAIDRIEKEHQAVILDVIRTISESPHLDNWRIVVSLRDSGLELLRNWLGEFLDTMRVETLEVGKLSEEESELLAQAKPHLRPLLFGEDKVQEIVRRPFFAKVLDKSYVADPSIPVFCPQSEIDLIANWWRRGGYNESGQNAIERQSILLELARIYSRQLSQPIRLRELKSVALIDELISDDILQNDRQGISIRFAHDIFFEWAFFHVLADCGPKWLDEIKACGEPPAVARVVELASQWEFANGENWLEYLSQTERSDIRSQWQRAWLAGPLGIAEFNGDEDQFASAVFADDFRFFRKLLVWFQAEKTTPNETILSGEFPNENRQRIADLLGWPSDFRAWRRLIHFILRRISDIPQRLYPEVVAVFDVWQNALAQIRNKTSHAILQQCAIWLASLDAINKAQEPDENSEYWSKVPERGAFRKSLVQLILRSSIAEPPFAEEYLQRVMASEHISEDEFQDIIVYSPLLAQSLPKLLGDLSLRFLKEELPDERVARRKQKIQRETALRNGILSKPEEERTRQEKNYLSIGPSLPFYDDFNHFERDRLAIQDDYRNFWPPSPLREPFNSLFQKTPDEALRLLRVLCNHAIMAWRQLHRYSRDQYRKPIPLELSFPWGIQRFWGTEREYLWFRSTWAPKAIGSGFMALEEWCFTELERNVSVDELIQTIVEGNECIAVLGIAAMLALHTETVSEVTLPLFTSQRLLAADFRRMGQDLSQTANLIGFRSQSDIPNYEAVKAANDRSVRKKTLSWMVPSFIFASGPISGRSSDAILNFKNNLPFQYEEERDIPAVVERLLNDAIKYAEMADMKNYQAYRAEKDSDQIAIVHVSPSASEPENVARYKKSTLYLRQSNLWAWASKFFADKALSSSYTMEEAIALARESDDRHLFEHSNEENDEYHLAMCRGAVTATATIVLSLQNDLAQDDIEWARDVLDRAIRLPEKIDQLWLPQSDIPWHPSIYVARGISADMRAGVVLGNKVHDLLGLIVHPLEIVSLTAIKEACTLWSKDPKLTWAALNLAFSLCHVPSRPRDQIHQYHAPMHTVSEAQEAFEEAIWFYENGSDWITLSLPPQAWVKAETGTHRDMNYSYEEFDWNDSDETTEQWIASPTFWYSKYAAEILKRIPYDEILNSNAKSELLDFLAGVLDWTIQKIAPSWAKPNRRDHSATNIYELTDTIGSSLGHVAGLMPLVDFQPRFLDPILKLEGDNCWALLRPFANTYICNFLYVAPIVPIDTIATLEICLERFLKDSAFKRESYQSGKFYGHHQPELVRILMFVSIERADLAARYVNGDWSEIDRIMPLIDRFVRAGGWAASVIEHFLTLCERARSNYPAEAFADQMLAVFENGLESLKGWHGSFIPTRIAELVEYLAHRDAPMKLDLAQKFLRILDILVDMGDRRSAALQLGEAFREVRLS</sequence>
<dbReference type="SUPFAM" id="SSF52540">
    <property type="entry name" value="P-loop containing nucleoside triphosphate hydrolases"/>
    <property type="match status" value="1"/>
</dbReference>
<evidence type="ECO:0000313" key="2">
    <source>
        <dbReference type="EMBL" id="ACD89223.1"/>
    </source>
</evidence>
<proteinExistence type="predicted"/>
<dbReference type="EMBL" id="CP001097">
    <property type="protein sequence ID" value="ACD89223.1"/>
    <property type="molecule type" value="Genomic_DNA"/>
</dbReference>
<name>B3EE89_CHLL2</name>
<dbReference type="Gene3D" id="3.40.50.300">
    <property type="entry name" value="P-loop containing nucleotide triphosphate hydrolases"/>
    <property type="match status" value="1"/>
</dbReference>
<dbReference type="Pfam" id="PF00004">
    <property type="entry name" value="AAA"/>
    <property type="match status" value="1"/>
</dbReference>
<reference evidence="2 3" key="1">
    <citation type="submission" date="2008-05" db="EMBL/GenBank/DDBJ databases">
        <title>Complete sequence of Chlorobium limicola DSM 245.</title>
        <authorList>
            <consortium name="US DOE Joint Genome Institute"/>
            <person name="Lucas S."/>
            <person name="Copeland A."/>
            <person name="Lapidus A."/>
            <person name="Glavina del Rio T."/>
            <person name="Dalin E."/>
            <person name="Tice H."/>
            <person name="Bruce D."/>
            <person name="Goodwin L."/>
            <person name="Pitluck S."/>
            <person name="Schmutz J."/>
            <person name="Larimer F."/>
            <person name="Land M."/>
            <person name="Hauser L."/>
            <person name="Kyrpides N."/>
            <person name="Ovchinnikova G."/>
            <person name="Zhao F."/>
            <person name="Li T."/>
            <person name="Liu Z."/>
            <person name="Overmann J."/>
            <person name="Bryant D.A."/>
            <person name="Richardson P."/>
        </authorList>
    </citation>
    <scope>NUCLEOTIDE SEQUENCE [LARGE SCALE GENOMIC DNA]</scope>
    <source>
        <strain evidence="3">DSM 245 / NBRC 103803 / 6330</strain>
    </source>
</reference>
<dbReference type="Proteomes" id="UP000008841">
    <property type="component" value="Chromosome"/>
</dbReference>
<dbReference type="KEGG" id="cli:Clim_0123"/>
<feature type="domain" description="ATPase AAA-type core" evidence="1">
    <location>
        <begin position="316"/>
        <end position="393"/>
    </location>
</feature>
<dbReference type="GO" id="GO:0016887">
    <property type="term" value="F:ATP hydrolysis activity"/>
    <property type="evidence" value="ECO:0007669"/>
    <property type="project" value="InterPro"/>
</dbReference>
<dbReference type="HOGENOM" id="CLU_002587_0_0_10"/>
<organism evidence="2 3">
    <name type="scientific">Chlorobium limicola (strain DSM 245 / NBRC 103803 / 6330)</name>
    <dbReference type="NCBI Taxonomy" id="290315"/>
    <lineage>
        <taxon>Bacteria</taxon>
        <taxon>Pseudomonadati</taxon>
        <taxon>Chlorobiota</taxon>
        <taxon>Chlorobiia</taxon>
        <taxon>Chlorobiales</taxon>
        <taxon>Chlorobiaceae</taxon>
        <taxon>Chlorobium/Pelodictyon group</taxon>
        <taxon>Chlorobium</taxon>
    </lineage>
</organism>
<evidence type="ECO:0000313" key="3">
    <source>
        <dbReference type="Proteomes" id="UP000008841"/>
    </source>
</evidence>
<dbReference type="eggNOG" id="COG0714">
    <property type="taxonomic scope" value="Bacteria"/>
</dbReference>
<evidence type="ECO:0000259" key="1">
    <source>
        <dbReference type="Pfam" id="PF00004"/>
    </source>
</evidence>
<gene>
    <name evidence="2" type="ordered locus">Clim_0123</name>
</gene>
<dbReference type="InterPro" id="IPR027417">
    <property type="entry name" value="P-loop_NTPase"/>
</dbReference>
<dbReference type="CDD" id="cd00009">
    <property type="entry name" value="AAA"/>
    <property type="match status" value="1"/>
</dbReference>
<dbReference type="GO" id="GO:0005524">
    <property type="term" value="F:ATP binding"/>
    <property type="evidence" value="ECO:0007669"/>
    <property type="project" value="InterPro"/>
</dbReference>
<dbReference type="InterPro" id="IPR003959">
    <property type="entry name" value="ATPase_AAA_core"/>
</dbReference>
<dbReference type="STRING" id="290315.Clim_0123"/>
<protein>
    <recommendedName>
        <fullName evidence="1">ATPase AAA-type core domain-containing protein</fullName>
    </recommendedName>
</protein>
<dbReference type="OrthoDB" id="779537at2"/>